<dbReference type="InterPro" id="IPR001387">
    <property type="entry name" value="Cro/C1-type_HTH"/>
</dbReference>
<evidence type="ECO:0000259" key="2">
    <source>
        <dbReference type="PROSITE" id="PS50943"/>
    </source>
</evidence>
<dbReference type="SMART" id="SM00530">
    <property type="entry name" value="HTH_XRE"/>
    <property type="match status" value="1"/>
</dbReference>
<dbReference type="EMBL" id="JBIXLB010000007">
    <property type="protein sequence ID" value="MFJ5514335.1"/>
    <property type="molecule type" value="Genomic_DNA"/>
</dbReference>
<protein>
    <submittedName>
        <fullName evidence="3">Helix-turn-helix domain-containing protein</fullName>
    </submittedName>
</protein>
<dbReference type="PANTHER" id="PTHR43236">
    <property type="entry name" value="ANTITOXIN HIGA1"/>
    <property type="match status" value="1"/>
</dbReference>
<dbReference type="Gene3D" id="1.10.10.2910">
    <property type="match status" value="1"/>
</dbReference>
<proteinExistence type="inferred from homology"/>
<comment type="similarity">
    <text evidence="1">Belongs to the short-chain fatty acyl-CoA assimilation regulator (ScfR) family.</text>
</comment>
<comment type="caution">
    <text evidence="3">The sequence shown here is derived from an EMBL/GenBank/DDBJ whole genome shotgun (WGS) entry which is preliminary data.</text>
</comment>
<dbReference type="RefSeq" id="WP_400356179.1">
    <property type="nucleotide sequence ID" value="NZ_JBIXLA010000011.1"/>
</dbReference>
<dbReference type="InterPro" id="IPR010359">
    <property type="entry name" value="IrrE_HExxH"/>
</dbReference>
<organism evidence="3 4">
    <name type="scientific">Pectobacterium jejuense</name>
    <dbReference type="NCBI Taxonomy" id="2974022"/>
    <lineage>
        <taxon>Bacteria</taxon>
        <taxon>Pseudomonadati</taxon>
        <taxon>Pseudomonadota</taxon>
        <taxon>Gammaproteobacteria</taxon>
        <taxon>Enterobacterales</taxon>
        <taxon>Pectobacteriaceae</taxon>
        <taxon>Pectobacterium</taxon>
    </lineage>
</organism>
<dbReference type="Gene3D" id="1.10.260.40">
    <property type="entry name" value="lambda repressor-like DNA-binding domains"/>
    <property type="match status" value="1"/>
</dbReference>
<accession>A0ABW8GYB6</accession>
<dbReference type="SUPFAM" id="SSF47413">
    <property type="entry name" value="lambda repressor-like DNA-binding domains"/>
    <property type="match status" value="1"/>
</dbReference>
<keyword evidence="4" id="KW-1185">Reference proteome</keyword>
<evidence type="ECO:0000313" key="4">
    <source>
        <dbReference type="Proteomes" id="UP001617702"/>
    </source>
</evidence>
<evidence type="ECO:0000256" key="1">
    <source>
        <dbReference type="ARBA" id="ARBA00007227"/>
    </source>
</evidence>
<dbReference type="CDD" id="cd00093">
    <property type="entry name" value="HTH_XRE"/>
    <property type="match status" value="1"/>
</dbReference>
<dbReference type="InterPro" id="IPR010982">
    <property type="entry name" value="Lambda_DNA-bd_dom_sf"/>
</dbReference>
<name>A0ABW8GYB6_9GAMM</name>
<feature type="domain" description="HTH cro/C1-type" evidence="2">
    <location>
        <begin position="12"/>
        <end position="66"/>
    </location>
</feature>
<reference evidence="3 4" key="1">
    <citation type="submission" date="2024-10" db="EMBL/GenBank/DDBJ databases">
        <authorList>
            <person name="Lu C.-H."/>
        </authorList>
    </citation>
    <scope>NUCLEOTIDE SEQUENCE [LARGE SCALE GENOMIC DNA]</scope>
    <source>
        <strain evidence="3 4">22LXZD03-01</strain>
    </source>
</reference>
<sequence length="382" mass="44489">MSINLKVISNRLKKSRETLAYSHREVSDACGLSEDRIKELEDGTSKPTGDEILILAAIYKCDFLQLIDTNLSGPSDLTDILFRRYGQTFDKVDRRSIQEFIHFCHKEQQLEDFLGIKKEYPEFNWKGDFYKGHGANAAEKLRKHLKYEPNVVARDIYSDFRNIGIHIFRRKLNSNEISGVYINDPAAGHCVLINYNEDIYRQRFSVAHEVAHSIFDSDKKLLVTYENTSSKYSREDLVEIRANSFASNYLMPTSMLKKINSWDEKNITHWSQQFRVSTAALLKALKDAKIVTQDQVLKFKGLRVKNAEKIDPETPENLTPLQIKRRKYFLEKGLSDYYVQLCYKAYEKDFVSKQKLSELLNVDMDELVEISKIFGRTIKYDL</sequence>
<dbReference type="InterPro" id="IPR052345">
    <property type="entry name" value="Rad_response_metalloprotease"/>
</dbReference>
<dbReference type="Proteomes" id="UP001617702">
    <property type="component" value="Unassembled WGS sequence"/>
</dbReference>
<dbReference type="Pfam" id="PF06114">
    <property type="entry name" value="Peptidase_M78"/>
    <property type="match status" value="1"/>
</dbReference>
<gene>
    <name evidence="3" type="ORF">ACIPUH_16225</name>
</gene>
<dbReference type="PANTHER" id="PTHR43236:SF1">
    <property type="entry name" value="BLL7220 PROTEIN"/>
    <property type="match status" value="1"/>
</dbReference>
<evidence type="ECO:0000313" key="3">
    <source>
        <dbReference type="EMBL" id="MFJ5514335.1"/>
    </source>
</evidence>
<dbReference type="PROSITE" id="PS50943">
    <property type="entry name" value="HTH_CROC1"/>
    <property type="match status" value="1"/>
</dbReference>